<dbReference type="InterPro" id="IPR013830">
    <property type="entry name" value="SGNH_hydro"/>
</dbReference>
<dbReference type="InterPro" id="IPR051532">
    <property type="entry name" value="Ester_Hydrolysis_Enzymes"/>
</dbReference>
<dbReference type="RefSeq" id="WP_052469773.1">
    <property type="nucleotide sequence ID" value="NZ_AP012273.1"/>
</dbReference>
<keyword evidence="1" id="KW-0732">Signal</keyword>
<dbReference type="Gene3D" id="3.40.50.1110">
    <property type="entry name" value="SGNH hydrolase"/>
    <property type="match status" value="1"/>
</dbReference>
<evidence type="ECO:0000313" key="4">
    <source>
        <dbReference type="Proteomes" id="UP000031631"/>
    </source>
</evidence>
<dbReference type="Proteomes" id="UP000031631">
    <property type="component" value="Chromosome"/>
</dbReference>
<keyword evidence="4" id="KW-1185">Reference proteome</keyword>
<gene>
    <name evidence="3" type="ORF">TBH_C0253</name>
</gene>
<accession>A0A7U6GGL1</accession>
<dbReference type="PANTHER" id="PTHR30383">
    <property type="entry name" value="THIOESTERASE 1/PROTEASE 1/LYSOPHOSPHOLIPASE L1"/>
    <property type="match status" value="1"/>
</dbReference>
<organism evidence="3 4">
    <name type="scientific">Thiolapillus brandeum</name>
    <dbReference type="NCBI Taxonomy" id="1076588"/>
    <lineage>
        <taxon>Bacteria</taxon>
        <taxon>Pseudomonadati</taxon>
        <taxon>Pseudomonadota</taxon>
        <taxon>Gammaproteobacteria</taxon>
        <taxon>Chromatiales</taxon>
        <taxon>Sedimenticolaceae</taxon>
        <taxon>Thiolapillus</taxon>
    </lineage>
</organism>
<dbReference type="GO" id="GO:0016788">
    <property type="term" value="F:hydrolase activity, acting on ester bonds"/>
    <property type="evidence" value="ECO:0007669"/>
    <property type="project" value="UniProtKB-ARBA"/>
</dbReference>
<dbReference type="AlphaFoldDB" id="A0A7U6GGL1"/>
<dbReference type="KEGG" id="tbn:TBH_C0253"/>
<feature type="signal peptide" evidence="1">
    <location>
        <begin position="1"/>
        <end position="24"/>
    </location>
</feature>
<reference evidence="3 4" key="1">
    <citation type="journal article" date="2014" name="PLoS ONE">
        <title>Physiological and genomic features of a novel sulfur-oxidizing gammaproteobacterium belonging to a previously uncultivated symbiotic lineage isolated from a hydrothermal vent.</title>
        <authorList>
            <person name="Nunoura T."/>
            <person name="Takaki Y."/>
            <person name="Kazama H."/>
            <person name="Kakuta J."/>
            <person name="Shimamura S."/>
            <person name="Makita H."/>
            <person name="Hirai M."/>
            <person name="Miyazaki M."/>
            <person name="Takai K."/>
        </authorList>
    </citation>
    <scope>NUCLEOTIDE SEQUENCE [LARGE SCALE GENOMIC DNA]</scope>
    <source>
        <strain evidence="3 4">Hiromi1</strain>
    </source>
</reference>
<evidence type="ECO:0000259" key="2">
    <source>
        <dbReference type="Pfam" id="PF13472"/>
    </source>
</evidence>
<evidence type="ECO:0000256" key="1">
    <source>
        <dbReference type="SAM" id="SignalP"/>
    </source>
</evidence>
<evidence type="ECO:0000313" key="3">
    <source>
        <dbReference type="EMBL" id="BAO43199.1"/>
    </source>
</evidence>
<feature type="chain" id="PRO_5031481022" description="SGNH hydrolase-type esterase domain-containing protein" evidence="1">
    <location>
        <begin position="25"/>
        <end position="208"/>
    </location>
</feature>
<dbReference type="InterPro" id="IPR036514">
    <property type="entry name" value="SGNH_hydro_sf"/>
</dbReference>
<sequence>MTPHPAMQSAVVALLLALLLSACSEQQPALQPLEPGDRILAFGDSLTWGTGTDREHAWPAVLARLSGHPVINAGVPGEISAQGLQRLPGLLEAHHPALVILLHGGNDLLRKLPEKDIAANLRAMIAQIREKHAQVMLIAVPRPSLLLSDADFYSGVAREENIPILEDSLADLLGSSANRSDTVHLNRFGYGLLARQLYQFIRQQGGLQ</sequence>
<proteinExistence type="predicted"/>
<dbReference type="EMBL" id="AP012273">
    <property type="protein sequence ID" value="BAO43199.1"/>
    <property type="molecule type" value="Genomic_DNA"/>
</dbReference>
<dbReference type="Pfam" id="PF13472">
    <property type="entry name" value="Lipase_GDSL_2"/>
    <property type="match status" value="1"/>
</dbReference>
<protein>
    <recommendedName>
        <fullName evidence="2">SGNH hydrolase-type esterase domain-containing protein</fullName>
    </recommendedName>
</protein>
<name>A0A7U6GGL1_9GAMM</name>
<dbReference type="SUPFAM" id="SSF52266">
    <property type="entry name" value="SGNH hydrolase"/>
    <property type="match status" value="1"/>
</dbReference>
<feature type="domain" description="SGNH hydrolase-type esterase" evidence="2">
    <location>
        <begin position="41"/>
        <end position="190"/>
    </location>
</feature>